<keyword evidence="4 7" id="KW-1133">Transmembrane helix</keyword>
<protein>
    <recommendedName>
        <fullName evidence="7">Palmitoyltransferase</fullName>
        <ecNumber evidence="7">2.3.1.225</ecNumber>
    </recommendedName>
</protein>
<evidence type="ECO:0000259" key="8">
    <source>
        <dbReference type="Pfam" id="PF01529"/>
    </source>
</evidence>
<dbReference type="InterPro" id="IPR001594">
    <property type="entry name" value="Palmitoyltrfase_DHHC"/>
</dbReference>
<evidence type="ECO:0000256" key="5">
    <source>
        <dbReference type="ARBA" id="ARBA00023136"/>
    </source>
</evidence>
<dbReference type="Pfam" id="PF01529">
    <property type="entry name" value="DHHC"/>
    <property type="match status" value="1"/>
</dbReference>
<feature type="transmembrane region" description="Helical" evidence="7">
    <location>
        <begin position="12"/>
        <end position="31"/>
    </location>
</feature>
<feature type="domain" description="Palmitoyltransferase DHHC" evidence="8">
    <location>
        <begin position="86"/>
        <end position="226"/>
    </location>
</feature>
<name>A0A922I1Y9_DERFA</name>
<evidence type="ECO:0000256" key="3">
    <source>
        <dbReference type="ARBA" id="ARBA00022692"/>
    </source>
</evidence>
<organism evidence="9 10">
    <name type="scientific">Dermatophagoides farinae</name>
    <name type="common">American house dust mite</name>
    <dbReference type="NCBI Taxonomy" id="6954"/>
    <lineage>
        <taxon>Eukaryota</taxon>
        <taxon>Metazoa</taxon>
        <taxon>Ecdysozoa</taxon>
        <taxon>Arthropoda</taxon>
        <taxon>Chelicerata</taxon>
        <taxon>Arachnida</taxon>
        <taxon>Acari</taxon>
        <taxon>Acariformes</taxon>
        <taxon>Sarcoptiformes</taxon>
        <taxon>Astigmata</taxon>
        <taxon>Psoroptidia</taxon>
        <taxon>Analgoidea</taxon>
        <taxon>Pyroglyphidae</taxon>
        <taxon>Dermatophagoidinae</taxon>
        <taxon>Dermatophagoides</taxon>
    </lineage>
</organism>
<dbReference type="EC" id="2.3.1.225" evidence="7"/>
<evidence type="ECO:0000313" key="10">
    <source>
        <dbReference type="Proteomes" id="UP000790347"/>
    </source>
</evidence>
<dbReference type="AlphaFoldDB" id="A0A922I1Y9"/>
<dbReference type="EMBL" id="ASGP02000003">
    <property type="protein sequence ID" value="KAH9515945.1"/>
    <property type="molecule type" value="Genomic_DNA"/>
</dbReference>
<dbReference type="GO" id="GO:0019706">
    <property type="term" value="F:protein-cysteine S-palmitoyltransferase activity"/>
    <property type="evidence" value="ECO:0007669"/>
    <property type="project" value="UniProtKB-EC"/>
</dbReference>
<accession>A0A922I1Y9</accession>
<dbReference type="PANTHER" id="PTHR12246">
    <property type="entry name" value="PALMITOYLTRANSFERASE ZDHHC16"/>
    <property type="match status" value="1"/>
</dbReference>
<feature type="transmembrane region" description="Helical" evidence="7">
    <location>
        <begin position="43"/>
        <end position="66"/>
    </location>
</feature>
<dbReference type="Proteomes" id="UP000790347">
    <property type="component" value="Unassembled WGS sequence"/>
</dbReference>
<dbReference type="GO" id="GO:0016020">
    <property type="term" value="C:membrane"/>
    <property type="evidence" value="ECO:0007669"/>
    <property type="project" value="UniProtKB-SubCell"/>
</dbReference>
<evidence type="ECO:0000256" key="1">
    <source>
        <dbReference type="ARBA" id="ARBA00004141"/>
    </source>
</evidence>
<sequence length="281" mass="32788">MFWKKRYSELLSSIFFLSMIIIVFIFEVFVIRPYLLESNVSNFVTLHLFMAIVLLTNTCLNLYLVVHTDTSIIGMVMPSITPLPPQWHYCYACESNTPPRSFHCKTCNRCILRRDHHCVFTSCCIGYKNYKYFMGLLFNVGFACTYATIMHWHYIWLNINHLGLWAIAAHSVPLGFYLLGMIDLWTTCCNIISMLCIVGAIFASGLFIYHFNLLRMNRTTYERAKSIADYDLSDWRRNLSETLGDRWLLSIFLCPLIKSSLPGDGVHFQTKQEKYLQNKQI</sequence>
<proteinExistence type="inferred from homology"/>
<keyword evidence="6 7" id="KW-0012">Acyltransferase</keyword>
<comment type="similarity">
    <text evidence="7">Belongs to the DHHC palmitoyltransferase family.</text>
</comment>
<evidence type="ECO:0000256" key="7">
    <source>
        <dbReference type="RuleBase" id="RU079119"/>
    </source>
</evidence>
<keyword evidence="2 7" id="KW-0808">Transferase</keyword>
<feature type="transmembrane region" description="Helical" evidence="7">
    <location>
        <begin position="191"/>
        <end position="211"/>
    </location>
</feature>
<feature type="transmembrane region" description="Helical" evidence="7">
    <location>
        <begin position="136"/>
        <end position="156"/>
    </location>
</feature>
<comment type="subcellular location">
    <subcellularLocation>
        <location evidence="1">Membrane</location>
        <topology evidence="1">Multi-pass membrane protein</topology>
    </subcellularLocation>
</comment>
<gene>
    <name evidence="9" type="primary">ZDHHC24</name>
    <name evidence="9" type="ORF">DERF_006716</name>
</gene>
<reference evidence="9" key="2">
    <citation type="journal article" date="2022" name="Res Sq">
        <title>Comparative Genomics Reveals Insights into the Divergent Evolution of Astigmatic Mites and Household Pest Adaptations.</title>
        <authorList>
            <person name="Xiong Q."/>
            <person name="Wan A.T.-Y."/>
            <person name="Liu X.-Y."/>
            <person name="Fung C.S.-H."/>
            <person name="Xiao X."/>
            <person name="Malainual N."/>
            <person name="Hou J."/>
            <person name="Wang L."/>
            <person name="Wang M."/>
            <person name="Yang K."/>
            <person name="Cui Y."/>
            <person name="Leung E."/>
            <person name="Nong W."/>
            <person name="Shin S.-K."/>
            <person name="Au S."/>
            <person name="Jeong K.Y."/>
            <person name="Chew F.T."/>
            <person name="Hui J."/>
            <person name="Leung T.F."/>
            <person name="Tungtrongchitr A."/>
            <person name="Zhong N."/>
            <person name="Liu Z."/>
            <person name="Tsui S."/>
        </authorList>
    </citation>
    <scope>NUCLEOTIDE SEQUENCE</scope>
    <source>
        <strain evidence="9">Derf</strain>
        <tissue evidence="9">Whole organism</tissue>
    </source>
</reference>
<dbReference type="PROSITE" id="PS50216">
    <property type="entry name" value="DHHC"/>
    <property type="match status" value="1"/>
</dbReference>
<evidence type="ECO:0000256" key="6">
    <source>
        <dbReference type="ARBA" id="ARBA00023315"/>
    </source>
</evidence>
<evidence type="ECO:0000256" key="4">
    <source>
        <dbReference type="ARBA" id="ARBA00022989"/>
    </source>
</evidence>
<keyword evidence="5 7" id="KW-0472">Membrane</keyword>
<dbReference type="InterPro" id="IPR039859">
    <property type="entry name" value="PFA4/ZDH16/20/ERF2-like"/>
</dbReference>
<keyword evidence="10" id="KW-1185">Reference proteome</keyword>
<comment type="caution">
    <text evidence="9">The sequence shown here is derived from an EMBL/GenBank/DDBJ whole genome shotgun (WGS) entry which is preliminary data.</text>
</comment>
<comment type="catalytic activity">
    <reaction evidence="7">
        <text>L-cysteinyl-[protein] + hexadecanoyl-CoA = S-hexadecanoyl-L-cysteinyl-[protein] + CoA</text>
        <dbReference type="Rhea" id="RHEA:36683"/>
        <dbReference type="Rhea" id="RHEA-COMP:10131"/>
        <dbReference type="Rhea" id="RHEA-COMP:11032"/>
        <dbReference type="ChEBI" id="CHEBI:29950"/>
        <dbReference type="ChEBI" id="CHEBI:57287"/>
        <dbReference type="ChEBI" id="CHEBI:57379"/>
        <dbReference type="ChEBI" id="CHEBI:74151"/>
        <dbReference type="EC" id="2.3.1.225"/>
    </reaction>
</comment>
<comment type="domain">
    <text evidence="7">The DHHC domain is required for palmitoyltransferase activity.</text>
</comment>
<evidence type="ECO:0000313" key="9">
    <source>
        <dbReference type="EMBL" id="KAH9515945.1"/>
    </source>
</evidence>
<reference evidence="9" key="1">
    <citation type="submission" date="2013-05" db="EMBL/GenBank/DDBJ databases">
        <authorList>
            <person name="Yim A.K.Y."/>
            <person name="Chan T.F."/>
            <person name="Ji K.M."/>
            <person name="Liu X.Y."/>
            <person name="Zhou J.W."/>
            <person name="Li R.Q."/>
            <person name="Yang K.Y."/>
            <person name="Li J."/>
            <person name="Li M."/>
            <person name="Law P.T.W."/>
            <person name="Wu Y.L."/>
            <person name="Cai Z.L."/>
            <person name="Qin H."/>
            <person name="Bao Y."/>
            <person name="Leung R.K.K."/>
            <person name="Ng P.K.S."/>
            <person name="Zou J."/>
            <person name="Zhong X.J."/>
            <person name="Ran P.X."/>
            <person name="Zhong N.S."/>
            <person name="Liu Z.G."/>
            <person name="Tsui S.K.W."/>
        </authorList>
    </citation>
    <scope>NUCLEOTIDE SEQUENCE</scope>
    <source>
        <strain evidence="9">Derf</strain>
        <tissue evidence="9">Whole organism</tissue>
    </source>
</reference>
<keyword evidence="3 7" id="KW-0812">Transmembrane</keyword>
<evidence type="ECO:0000256" key="2">
    <source>
        <dbReference type="ARBA" id="ARBA00022679"/>
    </source>
</evidence>